<evidence type="ECO:0000313" key="3">
    <source>
        <dbReference type="EnsemblPlants" id="AUR62041953-RA:cds"/>
    </source>
</evidence>
<dbReference type="GO" id="GO:0032259">
    <property type="term" value="P:methylation"/>
    <property type="evidence" value="ECO:0007669"/>
    <property type="project" value="UniProtKB-KW"/>
</dbReference>
<dbReference type="Proteomes" id="UP000596660">
    <property type="component" value="Unplaced"/>
</dbReference>
<sequence length="68" mass="8108">MDRILRPEGFVIIRDHPSVINYLKKYLIALRWDGWVVEVEPKVDILSRNDERVLIARKKLWRYGATVS</sequence>
<protein>
    <recommendedName>
        <fullName evidence="5">Methyltransferase</fullName>
    </recommendedName>
</protein>
<dbReference type="Pfam" id="PF03141">
    <property type="entry name" value="Methyltransf_29"/>
    <property type="match status" value="1"/>
</dbReference>
<dbReference type="AlphaFoldDB" id="A0A803N849"/>
<reference evidence="3" key="1">
    <citation type="journal article" date="2017" name="Nature">
        <title>The genome of Chenopodium quinoa.</title>
        <authorList>
            <person name="Jarvis D.E."/>
            <person name="Ho Y.S."/>
            <person name="Lightfoot D.J."/>
            <person name="Schmoeckel S.M."/>
            <person name="Li B."/>
            <person name="Borm T.J.A."/>
            <person name="Ohyanagi H."/>
            <person name="Mineta K."/>
            <person name="Michell C.T."/>
            <person name="Saber N."/>
            <person name="Kharbatia N.M."/>
            <person name="Rupper R.R."/>
            <person name="Sharp A.R."/>
            <person name="Dally N."/>
            <person name="Boughton B.A."/>
            <person name="Woo Y.H."/>
            <person name="Gao G."/>
            <person name="Schijlen E.G.W.M."/>
            <person name="Guo X."/>
            <person name="Momin A.A."/>
            <person name="Negrao S."/>
            <person name="Al-Babili S."/>
            <person name="Gehring C."/>
            <person name="Roessner U."/>
            <person name="Jung C."/>
            <person name="Murphy K."/>
            <person name="Arold S.T."/>
            <person name="Gojobori T."/>
            <person name="van der Linden C.G."/>
            <person name="van Loo E.N."/>
            <person name="Jellen E.N."/>
            <person name="Maughan P.J."/>
            <person name="Tester M."/>
        </authorList>
    </citation>
    <scope>NUCLEOTIDE SEQUENCE [LARGE SCALE GENOMIC DNA]</scope>
    <source>
        <strain evidence="3">cv. PI 614886</strain>
    </source>
</reference>
<evidence type="ECO:0008006" key="5">
    <source>
        <dbReference type="Google" id="ProtNLM"/>
    </source>
</evidence>
<dbReference type="Gramene" id="AUR62041953-RA">
    <property type="protein sequence ID" value="AUR62041953-RA:cds"/>
    <property type="gene ID" value="AUR62041953"/>
</dbReference>
<dbReference type="InterPro" id="IPR004159">
    <property type="entry name" value="Put_SAM_MeTrfase"/>
</dbReference>
<keyword evidence="1" id="KW-0808">Transferase</keyword>
<keyword evidence="1" id="KW-0489">Methyltransferase</keyword>
<dbReference type="GO" id="GO:0008168">
    <property type="term" value="F:methyltransferase activity"/>
    <property type="evidence" value="ECO:0007669"/>
    <property type="project" value="UniProtKB-KW"/>
</dbReference>
<evidence type="ECO:0000256" key="1">
    <source>
        <dbReference type="ARBA" id="ARBA00022603"/>
    </source>
</evidence>
<organism evidence="3 4">
    <name type="scientific">Chenopodium quinoa</name>
    <name type="common">Quinoa</name>
    <dbReference type="NCBI Taxonomy" id="63459"/>
    <lineage>
        <taxon>Eukaryota</taxon>
        <taxon>Viridiplantae</taxon>
        <taxon>Streptophyta</taxon>
        <taxon>Embryophyta</taxon>
        <taxon>Tracheophyta</taxon>
        <taxon>Spermatophyta</taxon>
        <taxon>Magnoliopsida</taxon>
        <taxon>eudicotyledons</taxon>
        <taxon>Gunneridae</taxon>
        <taxon>Pentapetalae</taxon>
        <taxon>Caryophyllales</taxon>
        <taxon>Chenopodiaceae</taxon>
        <taxon>Chenopodioideae</taxon>
        <taxon>Atripliceae</taxon>
        <taxon>Chenopodium</taxon>
    </lineage>
</organism>
<evidence type="ECO:0000256" key="2">
    <source>
        <dbReference type="ARBA" id="ARBA00023180"/>
    </source>
</evidence>
<name>A0A803N849_CHEQI</name>
<reference evidence="3" key="2">
    <citation type="submission" date="2021-03" db="UniProtKB">
        <authorList>
            <consortium name="EnsemblPlants"/>
        </authorList>
    </citation>
    <scope>IDENTIFICATION</scope>
</reference>
<keyword evidence="4" id="KW-1185">Reference proteome</keyword>
<keyword evidence="2" id="KW-0325">Glycoprotein</keyword>
<proteinExistence type="predicted"/>
<accession>A0A803N849</accession>
<evidence type="ECO:0000313" key="4">
    <source>
        <dbReference type="Proteomes" id="UP000596660"/>
    </source>
</evidence>
<dbReference type="EnsemblPlants" id="AUR62041953-RA">
    <property type="protein sequence ID" value="AUR62041953-RA:cds"/>
    <property type="gene ID" value="AUR62041953"/>
</dbReference>